<dbReference type="InterPro" id="IPR006976">
    <property type="entry name" value="VanZ-like"/>
</dbReference>
<dbReference type="EMBL" id="FOXR01000007">
    <property type="protein sequence ID" value="SFP95415.1"/>
    <property type="molecule type" value="Genomic_DNA"/>
</dbReference>
<evidence type="ECO:0000259" key="2">
    <source>
        <dbReference type="Pfam" id="PF04892"/>
    </source>
</evidence>
<keyword evidence="1" id="KW-0812">Transmembrane</keyword>
<reference evidence="3 4" key="1">
    <citation type="submission" date="2016-10" db="EMBL/GenBank/DDBJ databases">
        <authorList>
            <person name="de Groot N.N."/>
        </authorList>
    </citation>
    <scope>NUCLEOTIDE SEQUENCE [LARGE SCALE GENOMIC DNA]</scope>
    <source>
        <strain evidence="3 4">DSM 20678</strain>
    </source>
</reference>
<dbReference type="AlphaFoldDB" id="A0A1I5UJK0"/>
<feature type="transmembrane region" description="Helical" evidence="1">
    <location>
        <begin position="135"/>
        <end position="155"/>
    </location>
</feature>
<dbReference type="PIRSF" id="PIRSF019083">
    <property type="entry name" value="UCP019083_VanZ"/>
    <property type="match status" value="1"/>
</dbReference>
<feature type="domain" description="VanZ-like" evidence="2">
    <location>
        <begin position="16"/>
        <end position="151"/>
    </location>
</feature>
<name>A0A1I5UJK0_9FIRM</name>
<feature type="transmembrane region" description="Helical" evidence="1">
    <location>
        <begin position="12"/>
        <end position="31"/>
    </location>
</feature>
<proteinExistence type="predicted"/>
<evidence type="ECO:0000313" key="3">
    <source>
        <dbReference type="EMBL" id="SFP95415.1"/>
    </source>
</evidence>
<evidence type="ECO:0000313" key="4">
    <source>
        <dbReference type="Proteomes" id="UP000198577"/>
    </source>
</evidence>
<keyword evidence="1" id="KW-0472">Membrane</keyword>
<dbReference type="InterPro" id="IPR016747">
    <property type="entry name" value="Phosphotransbutyrylase"/>
</dbReference>
<organism evidence="3 4">
    <name type="scientific">Caldicoprobacter faecalis</name>
    <dbReference type="NCBI Taxonomy" id="937334"/>
    <lineage>
        <taxon>Bacteria</taxon>
        <taxon>Bacillati</taxon>
        <taxon>Bacillota</taxon>
        <taxon>Clostridia</taxon>
        <taxon>Caldicoprobacterales</taxon>
        <taxon>Caldicoprobacteraceae</taxon>
        <taxon>Caldicoprobacter</taxon>
    </lineage>
</organism>
<gene>
    <name evidence="3" type="ORF">SAMN05444406_10763</name>
</gene>
<feature type="transmembrane region" description="Helical" evidence="1">
    <location>
        <begin position="75"/>
        <end position="92"/>
    </location>
</feature>
<dbReference type="STRING" id="937334.SAMN05444406_10763"/>
<keyword evidence="1" id="KW-1133">Transmembrane helix</keyword>
<dbReference type="Pfam" id="PF04892">
    <property type="entry name" value="VanZ"/>
    <property type="match status" value="1"/>
</dbReference>
<evidence type="ECO:0000256" key="1">
    <source>
        <dbReference type="SAM" id="Phobius"/>
    </source>
</evidence>
<feature type="transmembrane region" description="Helical" evidence="1">
    <location>
        <begin position="99"/>
        <end position="115"/>
    </location>
</feature>
<sequence>MYAMGKKKRISTLVSWTLVFAWMAVIFLFSAQPAHESDGLSKSVTLFVIQLAKRVMPLDELTVDIATLNHLIRKLAHFAIYLVLGVLTVNALRASGVPTFKAVAWALAICIVYAATDEIHQMFVPGRGAQVKDVLIDSAGAVVGVGVYVFVSDFIGP</sequence>
<accession>A0A1I5UJK0</accession>
<dbReference type="Proteomes" id="UP000198577">
    <property type="component" value="Unassembled WGS sequence"/>
</dbReference>
<keyword evidence="4" id="KW-1185">Reference proteome</keyword>
<dbReference type="NCBIfam" id="NF037970">
    <property type="entry name" value="vanZ_1"/>
    <property type="match status" value="1"/>
</dbReference>
<protein>
    <submittedName>
        <fullName evidence="3">VanZ like family protein</fullName>
    </submittedName>
</protein>